<dbReference type="EMBL" id="CP155573">
    <property type="protein sequence ID" value="XFO69539.1"/>
    <property type="molecule type" value="Genomic_DNA"/>
</dbReference>
<keyword evidence="8" id="KW-0675">Receptor</keyword>
<dbReference type="Proteomes" id="UP000216752">
    <property type="component" value="Chromosome"/>
</dbReference>
<evidence type="ECO:0000259" key="13">
    <source>
        <dbReference type="Pfam" id="PF00593"/>
    </source>
</evidence>
<gene>
    <name evidence="15" type="primary">btuB_7</name>
    <name evidence="15" type="ORF">SPSIL_057730</name>
</gene>
<dbReference type="RefSeq" id="WP_169717977.1">
    <property type="nucleotide sequence ID" value="NZ_CP155573.1"/>
</dbReference>
<comment type="similarity">
    <text evidence="10 11">Belongs to the TonB-dependent receptor family.</text>
</comment>
<dbReference type="Pfam" id="PF00593">
    <property type="entry name" value="TonB_dep_Rec_b-barrel"/>
    <property type="match status" value="1"/>
</dbReference>
<evidence type="ECO:0000313" key="15">
    <source>
        <dbReference type="EMBL" id="XFO69539.1"/>
    </source>
</evidence>
<dbReference type="Gene3D" id="2.170.130.10">
    <property type="entry name" value="TonB-dependent receptor, plug domain"/>
    <property type="match status" value="1"/>
</dbReference>
<evidence type="ECO:0000256" key="3">
    <source>
        <dbReference type="ARBA" id="ARBA00022452"/>
    </source>
</evidence>
<evidence type="ECO:0000256" key="1">
    <source>
        <dbReference type="ARBA" id="ARBA00004571"/>
    </source>
</evidence>
<organism evidence="15 16">
    <name type="scientific">Sporomusa silvacetica DSM 10669</name>
    <dbReference type="NCBI Taxonomy" id="1123289"/>
    <lineage>
        <taxon>Bacteria</taxon>
        <taxon>Bacillati</taxon>
        <taxon>Bacillota</taxon>
        <taxon>Negativicutes</taxon>
        <taxon>Selenomonadales</taxon>
        <taxon>Sporomusaceae</taxon>
        <taxon>Sporomusa</taxon>
    </lineage>
</organism>
<proteinExistence type="inferred from homology"/>
<dbReference type="InterPro" id="IPR012910">
    <property type="entry name" value="Plug_dom"/>
</dbReference>
<dbReference type="InterPro" id="IPR037066">
    <property type="entry name" value="Plug_dom_sf"/>
</dbReference>
<keyword evidence="9 10" id="KW-0998">Cell outer membrane</keyword>
<dbReference type="InterPro" id="IPR036942">
    <property type="entry name" value="Beta-barrel_TonB_sf"/>
</dbReference>
<evidence type="ECO:0000256" key="8">
    <source>
        <dbReference type="ARBA" id="ARBA00023170"/>
    </source>
</evidence>
<evidence type="ECO:0000259" key="14">
    <source>
        <dbReference type="Pfam" id="PF07715"/>
    </source>
</evidence>
<evidence type="ECO:0000256" key="11">
    <source>
        <dbReference type="RuleBase" id="RU003357"/>
    </source>
</evidence>
<dbReference type="PROSITE" id="PS52016">
    <property type="entry name" value="TONB_DEPENDENT_REC_3"/>
    <property type="match status" value="1"/>
</dbReference>
<accession>A0ABZ3IVS2</accession>
<dbReference type="PANTHER" id="PTHR30069">
    <property type="entry name" value="TONB-DEPENDENT OUTER MEMBRANE RECEPTOR"/>
    <property type="match status" value="1"/>
</dbReference>
<comment type="subcellular location">
    <subcellularLocation>
        <location evidence="1 10">Cell outer membrane</location>
        <topology evidence="1 10">Multi-pass membrane protein</topology>
    </subcellularLocation>
</comment>
<feature type="domain" description="TonB-dependent receptor-like beta-barrel" evidence="13">
    <location>
        <begin position="213"/>
        <end position="627"/>
    </location>
</feature>
<keyword evidence="2 10" id="KW-0813">Transport</keyword>
<feature type="chain" id="PRO_5045860652" evidence="12">
    <location>
        <begin position="24"/>
        <end position="656"/>
    </location>
</feature>
<evidence type="ECO:0000256" key="5">
    <source>
        <dbReference type="ARBA" id="ARBA00022729"/>
    </source>
</evidence>
<dbReference type="InterPro" id="IPR000531">
    <property type="entry name" value="Beta-barrel_TonB"/>
</dbReference>
<name>A0ABZ3IVS2_9FIRM</name>
<dbReference type="Gene3D" id="2.40.170.20">
    <property type="entry name" value="TonB-dependent receptor, beta-barrel domain"/>
    <property type="match status" value="1"/>
</dbReference>
<keyword evidence="6 11" id="KW-0798">TonB box</keyword>
<evidence type="ECO:0000256" key="6">
    <source>
        <dbReference type="ARBA" id="ARBA00023077"/>
    </source>
</evidence>
<evidence type="ECO:0000256" key="2">
    <source>
        <dbReference type="ARBA" id="ARBA00022448"/>
    </source>
</evidence>
<evidence type="ECO:0000256" key="7">
    <source>
        <dbReference type="ARBA" id="ARBA00023136"/>
    </source>
</evidence>
<sequence>MKKQVSAIIMAFAVISIPLTGLAEQSVKEESYDLTEVVVSAKKYKPETIEETDPAYNLFALPESSKATTQTFTREKIEAMHPKDVTEIIESGLGMYQYRWGNRGFFGAKSRGGDSLGIVVDGVYLPQSEASRIMYSFPVAMIESVTIVRDASALTLGPLATIGVKDTSIGSGSQGFIMIKTRKSTSKENEAKFSYGSFSTEKVSVFSGNKINDNAYFDFAYSKDRTSGQADRNNYSNFDSFMLKSGYQGKDYIYDMSVLYINGSRGAFFGLNEDGSIATKKAINYPSMNSLLVTWNAVKEWDKNHITGFNSSYGSVCSNIITGSTPQSEDEYFNQYNLFHTIKTGSNTLRIGGQAILWRTPTGVGGSASGSRKEELFGYYAYDEKRISDRWTLDGGVRVDNKHVIEGAKATFGVDGPFWESPAKSVAIGSTYKMNSVYSLSSRIAYTNQPTDSALTLVAGKTTLPAEERKKYEVGIDAKFSRKLNAALTAFYYDIQNGKYVSSTTGRGDTAINYYDAHDMIRKGMELSFEGQLSKTLGYQLGYSHFVSSYEVDDYGNPHDTYTLGLNYKKNEFDANINIRRVSRFYTREGTAAPYTYHALGKYTTADFNIGKMVDKNTKVTLFVRNLTDRKYPLGYVSGYFYDAGRSYGVEVTKKF</sequence>
<feature type="domain" description="TonB-dependent receptor plug" evidence="14">
    <location>
        <begin position="64"/>
        <end position="164"/>
    </location>
</feature>
<keyword evidence="4 10" id="KW-0812">Transmembrane</keyword>
<evidence type="ECO:0000256" key="4">
    <source>
        <dbReference type="ARBA" id="ARBA00022692"/>
    </source>
</evidence>
<dbReference type="PANTHER" id="PTHR30069:SF29">
    <property type="entry name" value="HEMOGLOBIN AND HEMOGLOBIN-HAPTOGLOBIN-BINDING PROTEIN 1-RELATED"/>
    <property type="match status" value="1"/>
</dbReference>
<protein>
    <submittedName>
        <fullName evidence="15">Vitamin B12 transporter BtuB</fullName>
    </submittedName>
</protein>
<keyword evidence="3 10" id="KW-1134">Transmembrane beta strand</keyword>
<evidence type="ECO:0000256" key="10">
    <source>
        <dbReference type="PROSITE-ProRule" id="PRU01360"/>
    </source>
</evidence>
<dbReference type="Pfam" id="PF07715">
    <property type="entry name" value="Plug"/>
    <property type="match status" value="1"/>
</dbReference>
<evidence type="ECO:0000256" key="12">
    <source>
        <dbReference type="SAM" id="SignalP"/>
    </source>
</evidence>
<evidence type="ECO:0000313" key="16">
    <source>
        <dbReference type="Proteomes" id="UP000216752"/>
    </source>
</evidence>
<dbReference type="InterPro" id="IPR039426">
    <property type="entry name" value="TonB-dep_rcpt-like"/>
</dbReference>
<keyword evidence="16" id="KW-1185">Reference proteome</keyword>
<dbReference type="SUPFAM" id="SSF56935">
    <property type="entry name" value="Porins"/>
    <property type="match status" value="1"/>
</dbReference>
<evidence type="ECO:0000256" key="9">
    <source>
        <dbReference type="ARBA" id="ARBA00023237"/>
    </source>
</evidence>
<keyword evidence="7 10" id="KW-0472">Membrane</keyword>
<reference evidence="15" key="1">
    <citation type="submission" date="2024-05" db="EMBL/GenBank/DDBJ databases">
        <title>Isolation and characterization of Sporomusa carbonis sp. nov., a carboxydotrophic hydrogenogen in the genus of Sporomusa isolated from a charcoal burning pile.</title>
        <authorList>
            <person name="Boeer T."/>
            <person name="Rosenbaum F."/>
            <person name="Eysell L."/>
            <person name="Mueller V."/>
            <person name="Daniel R."/>
            <person name="Poehlein A."/>
        </authorList>
    </citation>
    <scope>NUCLEOTIDE SEQUENCE [LARGE SCALE GENOMIC DNA]</scope>
    <source>
        <strain evidence="15">DSM 10669</strain>
    </source>
</reference>
<feature type="signal peptide" evidence="12">
    <location>
        <begin position="1"/>
        <end position="23"/>
    </location>
</feature>
<keyword evidence="5 12" id="KW-0732">Signal</keyword>